<feature type="transmembrane region" description="Helical" evidence="3">
    <location>
        <begin position="236"/>
        <end position="259"/>
    </location>
</feature>
<proteinExistence type="inferred from homology"/>
<feature type="transmembrane region" description="Helical" evidence="3">
    <location>
        <begin position="314"/>
        <end position="334"/>
    </location>
</feature>
<feature type="transmembrane region" description="Helical" evidence="3">
    <location>
        <begin position="367"/>
        <end position="391"/>
    </location>
</feature>
<feature type="transmembrane region" description="Helical" evidence="3">
    <location>
        <begin position="204"/>
        <end position="224"/>
    </location>
</feature>
<dbReference type="SUPFAM" id="SSF103473">
    <property type="entry name" value="MFS general substrate transporter"/>
    <property type="match status" value="1"/>
</dbReference>
<evidence type="ECO:0000256" key="1">
    <source>
        <dbReference type="ARBA" id="ARBA00004141"/>
    </source>
</evidence>
<keyword evidence="5" id="KW-1185">Reference proteome</keyword>
<dbReference type="InterPro" id="IPR036259">
    <property type="entry name" value="MFS_trans_sf"/>
</dbReference>
<evidence type="ECO:0000313" key="4">
    <source>
        <dbReference type="EMBL" id="MBW0473071.1"/>
    </source>
</evidence>
<dbReference type="GO" id="GO:0022857">
    <property type="term" value="F:transmembrane transporter activity"/>
    <property type="evidence" value="ECO:0007669"/>
    <property type="project" value="InterPro"/>
</dbReference>
<dbReference type="OrthoDB" id="2213137at2759"/>
<keyword evidence="3" id="KW-0812">Transmembrane</keyword>
<comment type="subcellular location">
    <subcellularLocation>
        <location evidence="1">Membrane</location>
        <topology evidence="1">Multi-pass membrane protein</topology>
    </subcellularLocation>
</comment>
<feature type="transmembrane region" description="Helical" evidence="3">
    <location>
        <begin position="80"/>
        <end position="102"/>
    </location>
</feature>
<accession>A0A9Q3BV77</accession>
<feature type="transmembrane region" description="Helical" evidence="3">
    <location>
        <begin position="280"/>
        <end position="302"/>
    </location>
</feature>
<sequence>MNNSFYNSGPQSIELKKINNRNNDELDYSNDKKQGFKSFFLNNLISNQTNSKDARNTDLNLAMEEINLPLPDQGFFAWRYLIVSFLIQGLVWGPPLSFGVFLNFAPYSQMNPSLAALIGTCCTGILYCFGSPVMSSMQRCPKLTLWYPTIGTLMCTGAFLSASYSTKVWQFVLSQGVMYAVGASLLYYPSLLFLAEWWIIRRGFAGGIMFAGSSTFGLIIPPILDWSLGKYGTSKTLRFFGIVFLAGMFPLLPFFRGRLPVSSVRRKNSLKTRIYFSRPLFWAFMSLSLIQSLAFFVPALYLPSYAISIGSPGGLVLALFAGASIVGQLAMGALSDHYDLGLIMGLNLMASTISTFVLWGFSKGFSMLATFAIVYGVSAGGFSCLWQRFAMTVAPSDPNPGSLVVYFGACRGIANLLTGPISGAMIQHSENSKGANGYKTLVYYSGSLMMIGTIGVALGKFFHQKQ</sequence>
<gene>
    <name evidence="4" type="ORF">O181_012786</name>
</gene>
<comment type="similarity">
    <text evidence="2">Belongs to the major facilitator superfamily. Monocarboxylate porter (TC 2.A.1.13) family.</text>
</comment>
<dbReference type="Gene3D" id="1.20.1250.20">
    <property type="entry name" value="MFS general substrate transporter like domains"/>
    <property type="match status" value="1"/>
</dbReference>
<reference evidence="4" key="1">
    <citation type="submission" date="2021-03" db="EMBL/GenBank/DDBJ databases">
        <title>Draft genome sequence of rust myrtle Austropuccinia psidii MF-1, a brazilian biotype.</title>
        <authorList>
            <person name="Quecine M.C."/>
            <person name="Pachon D.M.R."/>
            <person name="Bonatelli M.L."/>
            <person name="Correr F.H."/>
            <person name="Franceschini L.M."/>
            <person name="Leite T.F."/>
            <person name="Margarido G.R.A."/>
            <person name="Almeida C.A."/>
            <person name="Ferrarezi J.A."/>
            <person name="Labate C.A."/>
        </authorList>
    </citation>
    <scope>NUCLEOTIDE SEQUENCE</scope>
    <source>
        <strain evidence="4">MF-1</strain>
    </source>
</reference>
<name>A0A9Q3BV77_9BASI</name>
<dbReference type="AlphaFoldDB" id="A0A9Q3BV77"/>
<keyword evidence="3" id="KW-1133">Transmembrane helix</keyword>
<evidence type="ECO:0000313" key="5">
    <source>
        <dbReference type="Proteomes" id="UP000765509"/>
    </source>
</evidence>
<comment type="caution">
    <text evidence="4">The sequence shown here is derived from an EMBL/GenBank/DDBJ whole genome shotgun (WGS) entry which is preliminary data.</text>
</comment>
<dbReference type="Proteomes" id="UP000765509">
    <property type="component" value="Unassembled WGS sequence"/>
</dbReference>
<organism evidence="4 5">
    <name type="scientific">Austropuccinia psidii MF-1</name>
    <dbReference type="NCBI Taxonomy" id="1389203"/>
    <lineage>
        <taxon>Eukaryota</taxon>
        <taxon>Fungi</taxon>
        <taxon>Dikarya</taxon>
        <taxon>Basidiomycota</taxon>
        <taxon>Pucciniomycotina</taxon>
        <taxon>Pucciniomycetes</taxon>
        <taxon>Pucciniales</taxon>
        <taxon>Sphaerophragmiaceae</taxon>
        <taxon>Austropuccinia</taxon>
    </lineage>
</organism>
<evidence type="ECO:0000256" key="2">
    <source>
        <dbReference type="ARBA" id="ARBA00006727"/>
    </source>
</evidence>
<protein>
    <recommendedName>
        <fullName evidence="6">Major facilitator superfamily (MFS) profile domain-containing protein</fullName>
    </recommendedName>
</protein>
<dbReference type="EMBL" id="AVOT02003290">
    <property type="protein sequence ID" value="MBW0473071.1"/>
    <property type="molecule type" value="Genomic_DNA"/>
</dbReference>
<dbReference type="PANTHER" id="PTHR11360:SF287">
    <property type="entry name" value="MFS MONOCARBOXYLATE TRANSPORTER"/>
    <property type="match status" value="1"/>
</dbReference>
<dbReference type="InterPro" id="IPR050327">
    <property type="entry name" value="Proton-linked_MCT"/>
</dbReference>
<evidence type="ECO:0000256" key="3">
    <source>
        <dbReference type="SAM" id="Phobius"/>
    </source>
</evidence>
<feature type="transmembrane region" description="Helical" evidence="3">
    <location>
        <begin position="145"/>
        <end position="164"/>
    </location>
</feature>
<dbReference type="InterPro" id="IPR011701">
    <property type="entry name" value="MFS"/>
</dbReference>
<feature type="transmembrane region" description="Helical" evidence="3">
    <location>
        <begin position="114"/>
        <end position="133"/>
    </location>
</feature>
<dbReference type="PANTHER" id="PTHR11360">
    <property type="entry name" value="MONOCARBOXYLATE TRANSPORTER"/>
    <property type="match status" value="1"/>
</dbReference>
<evidence type="ECO:0008006" key="6">
    <source>
        <dbReference type="Google" id="ProtNLM"/>
    </source>
</evidence>
<feature type="transmembrane region" description="Helical" evidence="3">
    <location>
        <begin position="441"/>
        <end position="462"/>
    </location>
</feature>
<keyword evidence="3" id="KW-0472">Membrane</keyword>
<feature type="transmembrane region" description="Helical" evidence="3">
    <location>
        <begin position="176"/>
        <end position="197"/>
    </location>
</feature>
<feature type="transmembrane region" description="Helical" evidence="3">
    <location>
        <begin position="403"/>
        <end position="421"/>
    </location>
</feature>
<feature type="transmembrane region" description="Helical" evidence="3">
    <location>
        <begin position="341"/>
        <end position="361"/>
    </location>
</feature>
<dbReference type="GO" id="GO:0016020">
    <property type="term" value="C:membrane"/>
    <property type="evidence" value="ECO:0007669"/>
    <property type="project" value="UniProtKB-SubCell"/>
</dbReference>
<dbReference type="Pfam" id="PF07690">
    <property type="entry name" value="MFS_1"/>
    <property type="match status" value="1"/>
</dbReference>